<protein>
    <submittedName>
        <fullName evidence="4">Uncharacterized protein</fullName>
    </submittedName>
</protein>
<dbReference type="Gene3D" id="2.120.10.80">
    <property type="entry name" value="Kelch-type beta propeller"/>
    <property type="match status" value="2"/>
</dbReference>
<reference evidence="4 5" key="1">
    <citation type="submission" date="2018-07" db="EMBL/GenBank/DDBJ databases">
        <title>Corallincola holothuriorum sp. nov., a new facultative anaerobe isolated from sea cucumber Apostichopus japonicus.</title>
        <authorList>
            <person name="Xia H."/>
        </authorList>
    </citation>
    <scope>NUCLEOTIDE SEQUENCE [LARGE SCALE GENOMIC DNA]</scope>
    <source>
        <strain evidence="4 5">C4</strain>
    </source>
</reference>
<gene>
    <name evidence="4" type="ORF">DU002_02820</name>
</gene>
<evidence type="ECO:0000256" key="2">
    <source>
        <dbReference type="ARBA" id="ARBA00022737"/>
    </source>
</evidence>
<sequence>MFLNAKISRLLLITLLFLPSFQSNADQDRTTASALLVQIVSYLAKQGHKSLLSFENYHWHEVNAAARWSPRAGLQVVKLGRKFFLMGGRTPNNSTIPGDSVIWGDVWVSQDKGISWDQVVGSNDQEHWPARAYFKAVTKGRYIYVLGGQNFNLAPCPNDVPTCQEQMPSSEFFNDVWRSKNGKEWQLMTANAPWQGRAGLSAVVMRNRIFVIAGSKNDDTAIVGPNGPARKYFNDVWSSRDGKEWKQLTDNAPWEPRAGAVALTKDGYIYLLGGENGFLCQPQPNCKPPYFNDVWRSRNGKNWELVTADAAWSARPGHQCATLYHHIVCFGGFGLPQNPQDIWVSRHGLHWRKVSDSPWNSLSPSEIKYDFAVLVDKQGYWGQTQAIYTFGGDRETFDFSDPANYLRVDNDVWRYASEHFR</sequence>
<dbReference type="SUPFAM" id="SSF117281">
    <property type="entry name" value="Kelch motif"/>
    <property type="match status" value="1"/>
</dbReference>
<keyword evidence="3" id="KW-0732">Signal</keyword>
<feature type="chain" id="PRO_5016836835" evidence="3">
    <location>
        <begin position="26"/>
        <end position="421"/>
    </location>
</feature>
<keyword evidence="1" id="KW-0880">Kelch repeat</keyword>
<accession>A0A368NQT5</accession>
<dbReference type="PANTHER" id="PTHR24412">
    <property type="entry name" value="KELCH PROTEIN"/>
    <property type="match status" value="1"/>
</dbReference>
<evidence type="ECO:0000256" key="1">
    <source>
        <dbReference type="ARBA" id="ARBA00022441"/>
    </source>
</evidence>
<dbReference type="PANTHER" id="PTHR24412:SF489">
    <property type="entry name" value="RING FINGER DOMAIN AND KELCH REPEAT-CONTAINING PROTEIN DDB_G0271372"/>
    <property type="match status" value="1"/>
</dbReference>
<comment type="caution">
    <text evidence="4">The sequence shown here is derived from an EMBL/GenBank/DDBJ whole genome shotgun (WGS) entry which is preliminary data.</text>
</comment>
<evidence type="ECO:0000313" key="5">
    <source>
        <dbReference type="Proteomes" id="UP000252558"/>
    </source>
</evidence>
<proteinExistence type="predicted"/>
<dbReference type="InterPro" id="IPR015915">
    <property type="entry name" value="Kelch-typ_b-propeller"/>
</dbReference>
<feature type="signal peptide" evidence="3">
    <location>
        <begin position="1"/>
        <end position="25"/>
    </location>
</feature>
<evidence type="ECO:0000313" key="4">
    <source>
        <dbReference type="EMBL" id="RCU52912.1"/>
    </source>
</evidence>
<dbReference type="OrthoDB" id="211220at2"/>
<dbReference type="EMBL" id="QPID01000001">
    <property type="protein sequence ID" value="RCU52912.1"/>
    <property type="molecule type" value="Genomic_DNA"/>
</dbReference>
<dbReference type="Proteomes" id="UP000252558">
    <property type="component" value="Unassembled WGS sequence"/>
</dbReference>
<dbReference type="RefSeq" id="WP_114336819.1">
    <property type="nucleotide sequence ID" value="NZ_QPID01000001.1"/>
</dbReference>
<evidence type="ECO:0000256" key="3">
    <source>
        <dbReference type="SAM" id="SignalP"/>
    </source>
</evidence>
<keyword evidence="2" id="KW-0677">Repeat</keyword>
<dbReference type="AlphaFoldDB" id="A0A368NQT5"/>
<name>A0A368NQT5_9GAMM</name>
<keyword evidence="5" id="KW-1185">Reference proteome</keyword>
<organism evidence="4 5">
    <name type="scientific">Corallincola holothuriorum</name>
    <dbReference type="NCBI Taxonomy" id="2282215"/>
    <lineage>
        <taxon>Bacteria</taxon>
        <taxon>Pseudomonadati</taxon>
        <taxon>Pseudomonadota</taxon>
        <taxon>Gammaproteobacteria</taxon>
        <taxon>Alteromonadales</taxon>
        <taxon>Psychromonadaceae</taxon>
        <taxon>Corallincola</taxon>
    </lineage>
</organism>